<accession>I7LU91</accession>
<evidence type="ECO:0000313" key="7">
    <source>
        <dbReference type="Proteomes" id="UP000009168"/>
    </source>
</evidence>
<dbReference type="eggNOG" id="ENOG502R311">
    <property type="taxonomic scope" value="Eukaryota"/>
</dbReference>
<evidence type="ECO:0000313" key="6">
    <source>
        <dbReference type="EMBL" id="EAR90832.4"/>
    </source>
</evidence>
<dbReference type="GO" id="GO:0005666">
    <property type="term" value="C:RNA polymerase III complex"/>
    <property type="evidence" value="ECO:0007669"/>
    <property type="project" value="InterPro"/>
</dbReference>
<comment type="subcellular location">
    <subcellularLocation>
        <location evidence="1">Nucleus</location>
    </subcellularLocation>
</comment>
<dbReference type="PANTHER" id="PTHR13408:SF0">
    <property type="entry name" value="DNA-DIRECTED RNA POLYMERASE III SUBUNIT RPC4"/>
    <property type="match status" value="1"/>
</dbReference>
<reference evidence="7" key="1">
    <citation type="journal article" date="2006" name="PLoS Biol.">
        <title>Macronuclear genome sequence of the ciliate Tetrahymena thermophila, a model eukaryote.</title>
        <authorList>
            <person name="Eisen J.A."/>
            <person name="Coyne R.S."/>
            <person name="Wu M."/>
            <person name="Wu D."/>
            <person name="Thiagarajan M."/>
            <person name="Wortman J.R."/>
            <person name="Badger J.H."/>
            <person name="Ren Q."/>
            <person name="Amedeo P."/>
            <person name="Jones K.M."/>
            <person name="Tallon L.J."/>
            <person name="Delcher A.L."/>
            <person name="Salzberg S.L."/>
            <person name="Silva J.C."/>
            <person name="Haas B.J."/>
            <person name="Majoros W.H."/>
            <person name="Farzad M."/>
            <person name="Carlton J.M."/>
            <person name="Smith R.K. Jr."/>
            <person name="Garg J."/>
            <person name="Pearlman R.E."/>
            <person name="Karrer K.M."/>
            <person name="Sun L."/>
            <person name="Manning G."/>
            <person name="Elde N.C."/>
            <person name="Turkewitz A.P."/>
            <person name="Asai D.J."/>
            <person name="Wilkes D.E."/>
            <person name="Wang Y."/>
            <person name="Cai H."/>
            <person name="Collins K."/>
            <person name="Stewart B.A."/>
            <person name="Lee S.R."/>
            <person name="Wilamowska K."/>
            <person name="Weinberg Z."/>
            <person name="Ruzzo W.L."/>
            <person name="Wloga D."/>
            <person name="Gaertig J."/>
            <person name="Frankel J."/>
            <person name="Tsao C.-C."/>
            <person name="Gorovsky M.A."/>
            <person name="Keeling P.J."/>
            <person name="Waller R.F."/>
            <person name="Patron N.J."/>
            <person name="Cherry J.M."/>
            <person name="Stover N.A."/>
            <person name="Krieger C.J."/>
            <person name="del Toro C."/>
            <person name="Ryder H.F."/>
            <person name="Williamson S.C."/>
            <person name="Barbeau R.A."/>
            <person name="Hamilton E.P."/>
            <person name="Orias E."/>
        </authorList>
    </citation>
    <scope>NUCLEOTIDE SEQUENCE [LARGE SCALE GENOMIC DNA]</scope>
    <source>
        <strain evidence="7">SB210</strain>
    </source>
</reference>
<dbReference type="OrthoDB" id="5836119at2759"/>
<dbReference type="PANTHER" id="PTHR13408">
    <property type="entry name" value="DNA-DIRECTED RNA POLYMERASE III"/>
    <property type="match status" value="1"/>
</dbReference>
<dbReference type="RefSeq" id="XP_001011077.4">
    <property type="nucleotide sequence ID" value="XM_001011077.4"/>
</dbReference>
<keyword evidence="3" id="KW-0804">Transcription</keyword>
<dbReference type="GeneID" id="7827505"/>
<keyword evidence="2" id="KW-0240">DNA-directed RNA polymerase</keyword>
<proteinExistence type="predicted"/>
<dbReference type="InterPro" id="IPR007811">
    <property type="entry name" value="RPC4"/>
</dbReference>
<dbReference type="InParanoid" id="I7LU91"/>
<feature type="region of interest" description="Disordered" evidence="5">
    <location>
        <begin position="57"/>
        <end position="77"/>
    </location>
</feature>
<evidence type="ECO:0000256" key="1">
    <source>
        <dbReference type="ARBA" id="ARBA00004123"/>
    </source>
</evidence>
<evidence type="ECO:0000256" key="2">
    <source>
        <dbReference type="ARBA" id="ARBA00022478"/>
    </source>
</evidence>
<sequence length="385" mass="44470">MAKRERNQNQDTFIPSAKLNEKQGMADKEYQQFTQGLVQIGEDLDESVIKRSQVLQADLQQKEQQTRAKSGEKKKFKVNPNLKKQIDPEVIKQQLKEEQEALKKQQSEQDQEVDTLVTQKGSSFFGIEKAQPVTTKRKGFHGARISKEEIGDIQNQDDGATELKNYETKQVKKLGLCLYFKCKLLSQVVEGTIEEEDLANTHKPDNMFEPTKLPFQLISQDNKNDEKAKHEILDSKKFNMLQFPSQFVYKLPQNAKTKLKLKKLDVEKLHELKEILSFNAQKPYDSAGNSIKYNYNTIDYFAQKDPKKEQGFNMGKLRIYSDGSVQFICGQNIFDVTEGVQNNCKQQFVAIDQAKHLFENPTIFNVDNINKKFVIQPNINELYKK</sequence>
<dbReference type="AlphaFoldDB" id="I7LU91"/>
<dbReference type="EMBL" id="GG662793">
    <property type="protein sequence ID" value="EAR90832.4"/>
    <property type="molecule type" value="Genomic_DNA"/>
</dbReference>
<evidence type="ECO:0000256" key="5">
    <source>
        <dbReference type="SAM" id="MobiDB-lite"/>
    </source>
</evidence>
<evidence type="ECO:0000256" key="3">
    <source>
        <dbReference type="ARBA" id="ARBA00023163"/>
    </source>
</evidence>
<feature type="compositionally biased region" description="Basic and acidic residues" evidence="5">
    <location>
        <begin position="60"/>
        <end position="73"/>
    </location>
</feature>
<dbReference type="Pfam" id="PF05132">
    <property type="entry name" value="RNA_pol_Rpc4"/>
    <property type="match status" value="1"/>
</dbReference>
<evidence type="ECO:0000256" key="4">
    <source>
        <dbReference type="ARBA" id="ARBA00023242"/>
    </source>
</evidence>
<feature type="region of interest" description="Disordered" evidence="5">
    <location>
        <begin position="1"/>
        <end position="23"/>
    </location>
</feature>
<organism evidence="6 7">
    <name type="scientific">Tetrahymena thermophila (strain SB210)</name>
    <dbReference type="NCBI Taxonomy" id="312017"/>
    <lineage>
        <taxon>Eukaryota</taxon>
        <taxon>Sar</taxon>
        <taxon>Alveolata</taxon>
        <taxon>Ciliophora</taxon>
        <taxon>Intramacronucleata</taxon>
        <taxon>Oligohymenophorea</taxon>
        <taxon>Hymenostomatida</taxon>
        <taxon>Tetrahymenina</taxon>
        <taxon>Tetrahymenidae</taxon>
        <taxon>Tetrahymena</taxon>
    </lineage>
</organism>
<gene>
    <name evidence="6" type="ORF">TTHERM_00142390</name>
</gene>
<dbReference type="GO" id="GO:0042797">
    <property type="term" value="P:tRNA transcription by RNA polymerase III"/>
    <property type="evidence" value="ECO:0007669"/>
    <property type="project" value="TreeGrafter"/>
</dbReference>
<keyword evidence="4" id="KW-0539">Nucleus</keyword>
<dbReference type="Proteomes" id="UP000009168">
    <property type="component" value="Unassembled WGS sequence"/>
</dbReference>
<keyword evidence="7" id="KW-1185">Reference proteome</keyword>
<name>I7LU91_TETTS</name>
<protein>
    <submittedName>
        <fullName evidence="6">RNA polymerase III RPC4 protein</fullName>
    </submittedName>
</protein>
<dbReference type="GO" id="GO:0003677">
    <property type="term" value="F:DNA binding"/>
    <property type="evidence" value="ECO:0007669"/>
    <property type="project" value="InterPro"/>
</dbReference>
<dbReference type="KEGG" id="tet:TTHERM_00142390"/>